<comment type="caution">
    <text evidence="1">The sequence shown here is derived from an EMBL/GenBank/DDBJ whole genome shotgun (WGS) entry which is preliminary data.</text>
</comment>
<gene>
    <name evidence="1" type="ORF">G6045_08735</name>
</gene>
<organism evidence="1 2">
    <name type="scientific">Streptomyces mesophilus</name>
    <dbReference type="NCBI Taxonomy" id="1775132"/>
    <lineage>
        <taxon>Bacteria</taxon>
        <taxon>Bacillati</taxon>
        <taxon>Actinomycetota</taxon>
        <taxon>Actinomycetes</taxon>
        <taxon>Kitasatosporales</taxon>
        <taxon>Streptomycetaceae</taxon>
        <taxon>Streptomyces</taxon>
    </lineage>
</organism>
<dbReference type="AlphaFoldDB" id="A0A6G4XED7"/>
<accession>A0A6G4XED7</accession>
<evidence type="ECO:0000313" key="1">
    <source>
        <dbReference type="EMBL" id="NGO75758.1"/>
    </source>
</evidence>
<dbReference type="Proteomes" id="UP000481109">
    <property type="component" value="Unassembled WGS sequence"/>
</dbReference>
<sequence>MEPQPPATHRAWKGHKPGDGAIYVRSCGKSSFGDPGAVDADMFADAFWAAAAPPAVDPAILALQAVSKMKLAGPNIASPRADGQYGVKVPMWLWVNAGPNTFGPITTSATAGAVTVTATAKVASITWDLGNGGKSVTCNSAGTPYKASYGMAKSPRCGTVFTEASTEEPGGTFTITATSTWNVDWQVVGGGATGQLTELFDTQVPVTVVESQAIN</sequence>
<protein>
    <submittedName>
        <fullName evidence="1">ATP/GTP-binding protein</fullName>
    </submittedName>
</protein>
<reference evidence="1 2" key="1">
    <citation type="submission" date="2020-02" db="EMBL/GenBank/DDBJ databases">
        <title>Whole-genome analyses of novel actinobacteria.</title>
        <authorList>
            <person name="Sahin N."/>
            <person name="Tokatli A."/>
        </authorList>
    </citation>
    <scope>NUCLEOTIDE SEQUENCE [LARGE SCALE GENOMIC DNA]</scope>
    <source>
        <strain evidence="1 2">YC504</strain>
    </source>
</reference>
<proteinExistence type="predicted"/>
<keyword evidence="2" id="KW-1185">Reference proteome</keyword>
<dbReference type="EMBL" id="JAAKZW010000020">
    <property type="protein sequence ID" value="NGO75758.1"/>
    <property type="molecule type" value="Genomic_DNA"/>
</dbReference>
<name>A0A6G4XED7_9ACTN</name>
<evidence type="ECO:0000313" key="2">
    <source>
        <dbReference type="Proteomes" id="UP000481109"/>
    </source>
</evidence>